<feature type="compositionally biased region" description="Polar residues" evidence="1">
    <location>
        <begin position="1"/>
        <end position="10"/>
    </location>
</feature>
<sequence>MASTPSSVSRVFNEPRSVAQTNEPRFVAQPNESPTRVLENNKQPTPGAQKNKKVAQHVACIYCFYRTTKPKLLVLHCKRIHNKLVQVLKKNDLKLPPKNLEKKVD</sequence>
<feature type="region of interest" description="Disordered" evidence="1">
    <location>
        <begin position="1"/>
        <end position="54"/>
    </location>
</feature>
<evidence type="ECO:0000256" key="1">
    <source>
        <dbReference type="SAM" id="MobiDB-lite"/>
    </source>
</evidence>
<name>A0A8D8SHW8_9HEMI</name>
<organism evidence="2">
    <name type="scientific">Cacopsylla melanoneura</name>
    <dbReference type="NCBI Taxonomy" id="428564"/>
    <lineage>
        <taxon>Eukaryota</taxon>
        <taxon>Metazoa</taxon>
        <taxon>Ecdysozoa</taxon>
        <taxon>Arthropoda</taxon>
        <taxon>Hexapoda</taxon>
        <taxon>Insecta</taxon>
        <taxon>Pterygota</taxon>
        <taxon>Neoptera</taxon>
        <taxon>Paraneoptera</taxon>
        <taxon>Hemiptera</taxon>
        <taxon>Sternorrhyncha</taxon>
        <taxon>Psylloidea</taxon>
        <taxon>Psyllidae</taxon>
        <taxon>Psyllinae</taxon>
        <taxon>Cacopsylla</taxon>
    </lineage>
</organism>
<reference evidence="2" key="1">
    <citation type="submission" date="2021-05" db="EMBL/GenBank/DDBJ databases">
        <authorList>
            <person name="Alioto T."/>
            <person name="Alioto T."/>
            <person name="Gomez Garrido J."/>
        </authorList>
    </citation>
    <scope>NUCLEOTIDE SEQUENCE</scope>
</reference>
<dbReference type="EMBL" id="HBUF01219817">
    <property type="protein sequence ID" value="CAG6668896.1"/>
    <property type="molecule type" value="Transcribed_RNA"/>
</dbReference>
<accession>A0A8D8SHW8</accession>
<evidence type="ECO:0000313" key="2">
    <source>
        <dbReference type="EMBL" id="CAG6668896.1"/>
    </source>
</evidence>
<proteinExistence type="predicted"/>
<feature type="compositionally biased region" description="Polar residues" evidence="1">
    <location>
        <begin position="30"/>
        <end position="48"/>
    </location>
</feature>
<dbReference type="AlphaFoldDB" id="A0A8D8SHW8"/>
<dbReference type="EMBL" id="HBUF01219816">
    <property type="protein sequence ID" value="CAG6668895.1"/>
    <property type="molecule type" value="Transcribed_RNA"/>
</dbReference>
<protein>
    <submittedName>
        <fullName evidence="2">Uncharacterized protein</fullName>
    </submittedName>
</protein>
<dbReference type="EMBL" id="HBUF01219818">
    <property type="protein sequence ID" value="CAG6668897.1"/>
    <property type="molecule type" value="Transcribed_RNA"/>
</dbReference>